<dbReference type="Proteomes" id="UP001194696">
    <property type="component" value="Unassembled WGS sequence"/>
</dbReference>
<dbReference type="SUPFAM" id="SSF52540">
    <property type="entry name" value="P-loop containing nucleoside triphosphate hydrolases"/>
    <property type="match status" value="1"/>
</dbReference>
<dbReference type="InterPro" id="IPR027417">
    <property type="entry name" value="P-loop_NTPase"/>
</dbReference>
<evidence type="ECO:0000313" key="3">
    <source>
        <dbReference type="Proteomes" id="UP001194696"/>
    </source>
</evidence>
<evidence type="ECO:0000313" key="2">
    <source>
        <dbReference type="EMBL" id="KAG0290934.1"/>
    </source>
</evidence>
<reference evidence="2 3" key="1">
    <citation type="journal article" date="2020" name="Fungal Divers.">
        <title>Resolving the Mortierellaceae phylogeny through synthesis of multi-gene phylogenetics and phylogenomics.</title>
        <authorList>
            <person name="Vandepol N."/>
            <person name="Liber J."/>
            <person name="Desiro A."/>
            <person name="Na H."/>
            <person name="Kennedy M."/>
            <person name="Barry K."/>
            <person name="Grigoriev I.V."/>
            <person name="Miller A.N."/>
            <person name="O'Donnell K."/>
            <person name="Stajich J.E."/>
            <person name="Bonito G."/>
        </authorList>
    </citation>
    <scope>NUCLEOTIDE SEQUENCE [LARGE SCALE GENOMIC DNA]</scope>
    <source>
        <strain evidence="2 3">AD045</strain>
    </source>
</reference>
<protein>
    <recommendedName>
        <fullName evidence="1">Protein CR006 P-loop domain-containing protein</fullName>
    </recommendedName>
</protein>
<keyword evidence="3" id="KW-1185">Reference proteome</keyword>
<dbReference type="EMBL" id="JAAAIM010000266">
    <property type="protein sequence ID" value="KAG0290934.1"/>
    <property type="molecule type" value="Genomic_DNA"/>
</dbReference>
<comment type="caution">
    <text evidence="2">The sequence shown here is derived from an EMBL/GenBank/DDBJ whole genome shotgun (WGS) entry which is preliminary data.</text>
</comment>
<evidence type="ECO:0000259" key="1">
    <source>
        <dbReference type="Pfam" id="PF13166"/>
    </source>
</evidence>
<feature type="domain" description="Protein CR006 P-loop" evidence="1">
    <location>
        <begin position="383"/>
        <end position="703"/>
    </location>
</feature>
<dbReference type="PANTHER" id="PTHR32182:SF0">
    <property type="entry name" value="DNA REPLICATION AND REPAIR PROTEIN RECF"/>
    <property type="match status" value="1"/>
</dbReference>
<name>A0ABQ7K3S7_9FUNG</name>
<dbReference type="Pfam" id="PF13166">
    <property type="entry name" value="AAA_13"/>
    <property type="match status" value="1"/>
</dbReference>
<dbReference type="InterPro" id="IPR026866">
    <property type="entry name" value="CR006_AAA"/>
</dbReference>
<gene>
    <name evidence="2" type="ORF">BGZ96_005624</name>
</gene>
<dbReference type="PANTHER" id="PTHR32182">
    <property type="entry name" value="DNA REPLICATION AND REPAIR PROTEIN RECF"/>
    <property type="match status" value="1"/>
</dbReference>
<proteinExistence type="predicted"/>
<dbReference type="CDD" id="cd00267">
    <property type="entry name" value="ABC_ATPase"/>
    <property type="match status" value="1"/>
</dbReference>
<organism evidence="2 3">
    <name type="scientific">Linnemannia gamsii</name>
    <dbReference type="NCBI Taxonomy" id="64522"/>
    <lineage>
        <taxon>Eukaryota</taxon>
        <taxon>Fungi</taxon>
        <taxon>Fungi incertae sedis</taxon>
        <taxon>Mucoromycota</taxon>
        <taxon>Mortierellomycotina</taxon>
        <taxon>Mortierellomycetes</taxon>
        <taxon>Mortierellales</taxon>
        <taxon>Mortierellaceae</taxon>
        <taxon>Linnemannia</taxon>
    </lineage>
</organism>
<dbReference type="Gene3D" id="3.40.50.300">
    <property type="entry name" value="P-loop containing nucleotide triphosphate hydrolases"/>
    <property type="match status" value="2"/>
</dbReference>
<sequence length="885" mass="98388">MSILQEILSWTKGLSEWQSDAVARLLAKSALTTDDFDDLFALLKATHGIPDPKNRTPQPLRADQIPAQVKSSMHVELRAMKNLRNVNAIAENQCLSFNSNGLTVIYGDNGSGKSGYSRVLKRACRARDQADAIHPNFNLPAGKASAAEAVFEITVNGVVQDVTWTNDKPAPTELSSLAIFDSRCARAYLDNEDDFSYVPYGLDIFEGLAGTCRQLKDLIEAEYKQLEPDLNVFALLRGDTAVGELISSLCAKTTTAQIDALAILTPNELAKHVELDRSLKENSPQEKATQLRLRARRIATVSANADSKGRLVCQAAVATLRTLANSYRTAKAAAEFAAQQFKEDENLLPGTGGEAWRELFEAARKFAIESHPDRKFPELDEDAPCPLCQQPLAEGAARLRRFEAFIRQEAEETSQKRRKALSDEYRLFITHALRLSLDDVVYSEIEVIDAQLAADTRAFEQALSLRQEAVKAAIKSDQWDGTDQELANPTVRLKALADKLNAEAEMLEKASNEQVRVVLQKQFSELDARVRLRQVRDVVVTTVSRLVHQAKLEQCKSAVNTQAISLKASELATKAISKELVQALNREFKALCVDSLWVSLKSRSTNGKVLHKLKLEFPQGRGPIDKKSRSSIDILSEGEQRAIAIGSFLAEIALSAGKGGIVFDDPVSSLDHLRRERVAERLALEAAHRQVIVFTHDIYFLCLLVEEANLAGVPIATQSLNRRTEGFGVVASDLPFQGKNVKQRICDLKKQQQSIAKLHKDGEEQEHRKQTVEAYCQLRMAWERAVEEVLLRKVILRFRKGVETQRLAGVVVEDEDHAKVNAGMSKCSKYLHDKACMGGVAVPEPDELLADIMKLETWRLQIENRSADKVSKRKAMFEPNLHTVV</sequence>
<accession>A0ABQ7K3S7</accession>